<evidence type="ECO:0000313" key="2">
    <source>
        <dbReference type="Proteomes" id="UP000295083"/>
    </source>
</evidence>
<organism evidence="1 2">
    <name type="scientific">Colletotrichum spinosum</name>
    <dbReference type="NCBI Taxonomy" id="1347390"/>
    <lineage>
        <taxon>Eukaryota</taxon>
        <taxon>Fungi</taxon>
        <taxon>Dikarya</taxon>
        <taxon>Ascomycota</taxon>
        <taxon>Pezizomycotina</taxon>
        <taxon>Sordariomycetes</taxon>
        <taxon>Hypocreomycetidae</taxon>
        <taxon>Glomerellales</taxon>
        <taxon>Glomerellaceae</taxon>
        <taxon>Colletotrichum</taxon>
        <taxon>Colletotrichum orbiculare species complex</taxon>
    </lineage>
</organism>
<dbReference type="EMBL" id="QAPG01000025">
    <property type="protein sequence ID" value="TDZ37201.1"/>
    <property type="molecule type" value="Genomic_DNA"/>
</dbReference>
<comment type="caution">
    <text evidence="1">The sequence shown here is derived from an EMBL/GenBank/DDBJ whole genome shotgun (WGS) entry which is preliminary data.</text>
</comment>
<dbReference type="AlphaFoldDB" id="A0A4R8QEJ1"/>
<keyword evidence="2" id="KW-1185">Reference proteome</keyword>
<accession>A0A4R8QEJ1</accession>
<name>A0A4R8QEJ1_9PEZI</name>
<proteinExistence type="predicted"/>
<sequence>MQEVLPLASLAAISIIPHLHTTVVQCAARVTLRCPLDGFAHVLTTSHIAGSPRRPYCCETLALCYSKTWRTARPAASGRLQLPCIKQGRSCKEAGRHLGNLKLRYQATCDDSSFDNGFFGVVVFLGYATRHTVALTLSQTER</sequence>
<protein>
    <submittedName>
        <fullName evidence="1">Uncharacterized protein</fullName>
    </submittedName>
</protein>
<evidence type="ECO:0000313" key="1">
    <source>
        <dbReference type="EMBL" id="TDZ37201.1"/>
    </source>
</evidence>
<dbReference type="Proteomes" id="UP000295083">
    <property type="component" value="Unassembled WGS sequence"/>
</dbReference>
<gene>
    <name evidence="1" type="ORF">C8035_v007306</name>
</gene>
<reference evidence="1 2" key="1">
    <citation type="submission" date="2018-11" db="EMBL/GenBank/DDBJ databases">
        <title>Genome sequence and assembly of Colletotrichum spinosum.</title>
        <authorList>
            <person name="Gan P."/>
            <person name="Shirasu K."/>
        </authorList>
    </citation>
    <scope>NUCLEOTIDE SEQUENCE [LARGE SCALE GENOMIC DNA]</scope>
    <source>
        <strain evidence="1 2">CBS 515.97</strain>
    </source>
</reference>